<dbReference type="Pfam" id="PF20774">
    <property type="entry name" value="InhA-like_VEG"/>
    <property type="match status" value="1"/>
</dbReference>
<name>A0A9X1SSJ5_9ACTN</name>
<dbReference type="InterPro" id="IPR048665">
    <property type="entry name" value="InhA-like_VEG"/>
</dbReference>
<dbReference type="GO" id="GO:0008237">
    <property type="term" value="F:metallopeptidase activity"/>
    <property type="evidence" value="ECO:0007669"/>
    <property type="project" value="UniProtKB-KW"/>
</dbReference>
<feature type="compositionally biased region" description="Basic and acidic residues" evidence="10">
    <location>
        <begin position="96"/>
        <end position="105"/>
    </location>
</feature>
<organism evidence="13 14">
    <name type="scientific">Kineosporia babensis</name>
    <dbReference type="NCBI Taxonomy" id="499548"/>
    <lineage>
        <taxon>Bacteria</taxon>
        <taxon>Bacillati</taxon>
        <taxon>Actinomycetota</taxon>
        <taxon>Actinomycetes</taxon>
        <taxon>Kineosporiales</taxon>
        <taxon>Kineosporiaceae</taxon>
        <taxon>Kineosporia</taxon>
    </lineage>
</organism>
<dbReference type="PANTHER" id="PTHR13062">
    <property type="entry name" value="COLLAGENASE"/>
    <property type="match status" value="1"/>
</dbReference>
<comment type="caution">
    <text evidence="13">The sequence shown here is derived from an EMBL/GenBank/DDBJ whole genome shotgun (WGS) entry which is preliminary data.</text>
</comment>
<proteinExistence type="predicted"/>
<dbReference type="EMBL" id="JAJOMB010000002">
    <property type="protein sequence ID" value="MCD5310346.1"/>
    <property type="molecule type" value="Genomic_DNA"/>
</dbReference>
<dbReference type="InterPro" id="IPR008757">
    <property type="entry name" value="Peptidase_M6-like_domain"/>
</dbReference>
<comment type="cofactor">
    <cofactor evidence="1">
        <name>Zn(2+)</name>
        <dbReference type="ChEBI" id="CHEBI:29105"/>
    </cofactor>
</comment>
<feature type="domain" description="Peptidase M6-like" evidence="11">
    <location>
        <begin position="106"/>
        <end position="423"/>
    </location>
</feature>
<evidence type="ECO:0000259" key="11">
    <source>
        <dbReference type="Pfam" id="PF05547"/>
    </source>
</evidence>
<feature type="domain" description="Immune inhibitor A-like metallopeptidase VEG" evidence="12">
    <location>
        <begin position="628"/>
        <end position="792"/>
    </location>
</feature>
<keyword evidence="6" id="KW-0732">Signal</keyword>
<evidence type="ECO:0000256" key="8">
    <source>
        <dbReference type="ARBA" id="ARBA00022833"/>
    </source>
</evidence>
<dbReference type="AlphaFoldDB" id="A0A9X1SSJ5"/>
<keyword evidence="7" id="KW-0378">Hydrolase</keyword>
<keyword evidence="9" id="KW-0482">Metalloprotease</keyword>
<comment type="subcellular location">
    <subcellularLocation>
        <location evidence="2">Secreted</location>
    </subcellularLocation>
</comment>
<keyword evidence="4" id="KW-0645">Protease</keyword>
<keyword evidence="14" id="KW-1185">Reference proteome</keyword>
<keyword evidence="5" id="KW-0479">Metal-binding</keyword>
<dbReference type="GO" id="GO:0006508">
    <property type="term" value="P:proteolysis"/>
    <property type="evidence" value="ECO:0007669"/>
    <property type="project" value="UniProtKB-KW"/>
</dbReference>
<evidence type="ECO:0000256" key="5">
    <source>
        <dbReference type="ARBA" id="ARBA00022723"/>
    </source>
</evidence>
<gene>
    <name evidence="13" type="ORF">LR394_05525</name>
</gene>
<sequence>MKRKVLVGLLTLGIAGGAVTALPGVALGAAQPVRAVAPSDLLEVTGQSDDDLVGPLQVKARALRDKAVTQVLNGEAEVENRNGSKVVRLDGPANAENRRSSKDEGQYVELGRQATDKIFVVLAEFGNERHPDYPDQDTDPKTPGPSVFDGPLHNRIPQPGTDDNTTNWQPDYDREHFEQMYFGEGEGVESLKTYYQTQSSGRYSVDGVVTDWVKVPYNEARYGRSNGYPCTGNVCVNVWSLLSDALKAWVDGQKAGGRSDAEIKAGLAEFDRWDRYDHDGDGDFNEPDGYIDHFQIVHAGGDQADRDPYQGEHAIWSHRSYVNLDRAGRDGPASNPLGGTQVGGTGIWVGDYTMQPENGGMDVFAHEYGHDLGLPDDYDTTGGEGSPVEWWSLMAQSRLNGKGEPIGSRAGDLGAWQKLQLGWLDYEVVPYGRRDRVVELGPQEYNTDRAQAVVVPLPLKKVVTELPKPVSGEYEWWSGTGDMLNTTLTRTLEMPATDPQLTFQASWNIEDCGTTACDYAYVEVNDGKGWKAIFGSITNGEAEGYGIDGLSKGWQPASFDLGAYAGQKVDLRLRYTTDPAVAGQDVKQPGGLFVDDIEVSGAFTDGAEDGDNGWQRLGFVRTTGTVTEYYDHFYIAGHRSYVSYDQYLKTGPYNFGWQTEKPFWVEHFPYQEGLLVSYWDTSQVDNNVSQHPGAGRNLYVDAHPAPLYRSDGKPFRTRIQLYDAPFGLDRTDSLRLHIEGEKTRIPKQPGNPVFDDTQNYFDPVQLDHGVKLPGTGVKIEVLKQKKTRMTIRVTTP</sequence>
<dbReference type="Pfam" id="PF05547">
    <property type="entry name" value="Peptidase_M6"/>
    <property type="match status" value="1"/>
</dbReference>
<evidence type="ECO:0000256" key="1">
    <source>
        <dbReference type="ARBA" id="ARBA00001947"/>
    </source>
</evidence>
<evidence type="ECO:0000256" key="4">
    <source>
        <dbReference type="ARBA" id="ARBA00022670"/>
    </source>
</evidence>
<evidence type="ECO:0000256" key="10">
    <source>
        <dbReference type="SAM" id="MobiDB-lite"/>
    </source>
</evidence>
<evidence type="ECO:0000313" key="13">
    <source>
        <dbReference type="EMBL" id="MCD5310346.1"/>
    </source>
</evidence>
<evidence type="ECO:0000256" key="9">
    <source>
        <dbReference type="ARBA" id="ARBA00023049"/>
    </source>
</evidence>
<dbReference type="InterPro" id="IPR012300">
    <property type="entry name" value="Pept_M6_InhA"/>
</dbReference>
<evidence type="ECO:0000256" key="6">
    <source>
        <dbReference type="ARBA" id="ARBA00022729"/>
    </source>
</evidence>
<evidence type="ECO:0000259" key="12">
    <source>
        <dbReference type="Pfam" id="PF20774"/>
    </source>
</evidence>
<dbReference type="Proteomes" id="UP001138997">
    <property type="component" value="Unassembled WGS sequence"/>
</dbReference>
<accession>A0A9X1SSJ5</accession>
<evidence type="ECO:0000256" key="2">
    <source>
        <dbReference type="ARBA" id="ARBA00004613"/>
    </source>
</evidence>
<dbReference type="GO" id="GO:0046872">
    <property type="term" value="F:metal ion binding"/>
    <property type="evidence" value="ECO:0007669"/>
    <property type="project" value="UniProtKB-KW"/>
</dbReference>
<dbReference type="NCBIfam" id="TIGR03296">
    <property type="entry name" value="M6dom_TIGR03296"/>
    <property type="match status" value="1"/>
</dbReference>
<reference evidence="13" key="1">
    <citation type="submission" date="2021-11" db="EMBL/GenBank/DDBJ databases">
        <title>Streptomyces corallinus and Kineosporia corallina sp. nov., two new coral-derived marine actinobacteria.</title>
        <authorList>
            <person name="Buangrab K."/>
            <person name="Sutthacheep M."/>
            <person name="Yeemin T."/>
            <person name="Harunari E."/>
            <person name="Igarashi Y."/>
            <person name="Sripreechasak P."/>
            <person name="Kanchanasin P."/>
            <person name="Tanasupawat S."/>
            <person name="Phongsopitanun W."/>
        </authorList>
    </citation>
    <scope>NUCLEOTIDE SEQUENCE</scope>
    <source>
        <strain evidence="13">JCM 31032</strain>
    </source>
</reference>
<dbReference type="PIRSF" id="PIRSF007519">
    <property type="entry name" value="Protease_InhA"/>
    <property type="match status" value="1"/>
</dbReference>
<evidence type="ECO:0000256" key="3">
    <source>
        <dbReference type="ARBA" id="ARBA00022525"/>
    </source>
</evidence>
<dbReference type="GO" id="GO:0005576">
    <property type="term" value="C:extracellular region"/>
    <property type="evidence" value="ECO:0007669"/>
    <property type="project" value="UniProtKB-SubCell"/>
</dbReference>
<evidence type="ECO:0000256" key="7">
    <source>
        <dbReference type="ARBA" id="ARBA00022801"/>
    </source>
</evidence>
<keyword evidence="3" id="KW-0964">Secreted</keyword>
<dbReference type="SUPFAM" id="SSF55486">
    <property type="entry name" value="Metalloproteases ('zincins'), catalytic domain"/>
    <property type="match status" value="1"/>
</dbReference>
<protein>
    <submittedName>
        <fullName evidence="13">Immune inhibitor A</fullName>
    </submittedName>
</protein>
<keyword evidence="8" id="KW-0862">Zinc</keyword>
<dbReference type="RefSeq" id="WP_231439270.1">
    <property type="nucleotide sequence ID" value="NZ_JAJOMB010000002.1"/>
</dbReference>
<dbReference type="Pfam" id="PF20773">
    <property type="entry name" value="InhA-like_MAM"/>
    <property type="match status" value="1"/>
</dbReference>
<evidence type="ECO:0000313" key="14">
    <source>
        <dbReference type="Proteomes" id="UP001138997"/>
    </source>
</evidence>
<feature type="region of interest" description="Disordered" evidence="10">
    <location>
        <begin position="83"/>
        <end position="106"/>
    </location>
</feature>
<dbReference type="PANTHER" id="PTHR13062:SF12">
    <property type="entry name" value="ALPHA-2-MACROGLOBULIN DOMAIN-CONTAINING PROTEIN"/>
    <property type="match status" value="1"/>
</dbReference>